<organism evidence="2 3">
    <name type="scientific">Elysia crispata</name>
    <name type="common">lettuce slug</name>
    <dbReference type="NCBI Taxonomy" id="231223"/>
    <lineage>
        <taxon>Eukaryota</taxon>
        <taxon>Metazoa</taxon>
        <taxon>Spiralia</taxon>
        <taxon>Lophotrochozoa</taxon>
        <taxon>Mollusca</taxon>
        <taxon>Gastropoda</taxon>
        <taxon>Heterobranchia</taxon>
        <taxon>Euthyneura</taxon>
        <taxon>Panpulmonata</taxon>
        <taxon>Sacoglossa</taxon>
        <taxon>Placobranchoidea</taxon>
        <taxon>Plakobranchidae</taxon>
        <taxon>Elysia</taxon>
    </lineage>
</organism>
<dbReference type="AlphaFoldDB" id="A0AAE1E347"/>
<proteinExistence type="predicted"/>
<dbReference type="Proteomes" id="UP001283361">
    <property type="component" value="Unassembled WGS sequence"/>
</dbReference>
<keyword evidence="3" id="KW-1185">Reference proteome</keyword>
<dbReference type="EMBL" id="JAWDGP010001430">
    <property type="protein sequence ID" value="KAK3791775.1"/>
    <property type="molecule type" value="Genomic_DNA"/>
</dbReference>
<sequence>MVDQPQASTDLTPAKRHAVDIDRKMKTFDVLRLQRNRRAQKGFNRLEYLEGNVIGSKERGDNKQLKRPERGKGEGERQSGPQTLLLMTIFGNVHETMISTGMRGRGGVMTFTVNQQRLLREKIGQTVPATAAFSRCVVVQTLVTRHWNAVGLISRSKS</sequence>
<evidence type="ECO:0000313" key="3">
    <source>
        <dbReference type="Proteomes" id="UP001283361"/>
    </source>
</evidence>
<evidence type="ECO:0000313" key="2">
    <source>
        <dbReference type="EMBL" id="KAK3791775.1"/>
    </source>
</evidence>
<reference evidence="2" key="1">
    <citation type="journal article" date="2023" name="G3 (Bethesda)">
        <title>A reference genome for the long-term kleptoplast-retaining sea slug Elysia crispata morphotype clarki.</title>
        <authorList>
            <person name="Eastman K.E."/>
            <person name="Pendleton A.L."/>
            <person name="Shaikh M.A."/>
            <person name="Suttiyut T."/>
            <person name="Ogas R."/>
            <person name="Tomko P."/>
            <person name="Gavelis G."/>
            <person name="Widhalm J.R."/>
            <person name="Wisecaver J.H."/>
        </authorList>
    </citation>
    <scope>NUCLEOTIDE SEQUENCE</scope>
    <source>
        <strain evidence="2">ECLA1</strain>
    </source>
</reference>
<gene>
    <name evidence="2" type="ORF">RRG08_028923</name>
</gene>
<comment type="caution">
    <text evidence="2">The sequence shown here is derived from an EMBL/GenBank/DDBJ whole genome shotgun (WGS) entry which is preliminary data.</text>
</comment>
<feature type="compositionally biased region" description="Basic and acidic residues" evidence="1">
    <location>
        <begin position="57"/>
        <end position="77"/>
    </location>
</feature>
<protein>
    <submittedName>
        <fullName evidence="2">Uncharacterized protein</fullName>
    </submittedName>
</protein>
<name>A0AAE1E347_9GAST</name>
<feature type="region of interest" description="Disordered" evidence="1">
    <location>
        <begin position="57"/>
        <end position="81"/>
    </location>
</feature>
<evidence type="ECO:0000256" key="1">
    <source>
        <dbReference type="SAM" id="MobiDB-lite"/>
    </source>
</evidence>
<accession>A0AAE1E347</accession>